<organism evidence="1 2">
    <name type="scientific">Ruminiclostridium sufflavum DSM 19573</name>
    <dbReference type="NCBI Taxonomy" id="1121337"/>
    <lineage>
        <taxon>Bacteria</taxon>
        <taxon>Bacillati</taxon>
        <taxon>Bacillota</taxon>
        <taxon>Clostridia</taxon>
        <taxon>Eubacteriales</taxon>
        <taxon>Oscillospiraceae</taxon>
        <taxon>Ruminiclostridium</taxon>
    </lineage>
</organism>
<dbReference type="EMBL" id="QKMR01000019">
    <property type="protein sequence ID" value="PYG86595.1"/>
    <property type="molecule type" value="Genomic_DNA"/>
</dbReference>
<evidence type="ECO:0008006" key="3">
    <source>
        <dbReference type="Google" id="ProtNLM"/>
    </source>
</evidence>
<name>A0A318XHD7_9FIRM</name>
<protein>
    <recommendedName>
        <fullName evidence="3">GIY-YIG domain-containing protein</fullName>
    </recommendedName>
</protein>
<gene>
    <name evidence="1" type="ORF">LY28_02936</name>
</gene>
<comment type="caution">
    <text evidence="1">The sequence shown here is derived from an EMBL/GenBank/DDBJ whole genome shotgun (WGS) entry which is preliminary data.</text>
</comment>
<evidence type="ECO:0000313" key="1">
    <source>
        <dbReference type="EMBL" id="PYG86595.1"/>
    </source>
</evidence>
<dbReference type="RefSeq" id="WP_110462923.1">
    <property type="nucleotide sequence ID" value="NZ_QKMR01000019.1"/>
</dbReference>
<reference evidence="1 2" key="1">
    <citation type="submission" date="2018-06" db="EMBL/GenBank/DDBJ databases">
        <title>Genomic Encyclopedia of Type Strains, Phase I: the one thousand microbial genomes (KMG-I) project.</title>
        <authorList>
            <person name="Kyrpides N."/>
        </authorList>
    </citation>
    <scope>NUCLEOTIDE SEQUENCE [LARGE SCALE GENOMIC DNA]</scope>
    <source>
        <strain evidence="1 2">DSM 19573</strain>
    </source>
</reference>
<dbReference type="Proteomes" id="UP000248132">
    <property type="component" value="Unassembled WGS sequence"/>
</dbReference>
<dbReference type="AlphaFoldDB" id="A0A318XHD7"/>
<keyword evidence="2" id="KW-1185">Reference proteome</keyword>
<proteinExistence type="predicted"/>
<dbReference type="OrthoDB" id="1429770at2"/>
<accession>A0A318XHD7</accession>
<evidence type="ECO:0000313" key="2">
    <source>
        <dbReference type="Proteomes" id="UP000248132"/>
    </source>
</evidence>
<sequence length="180" mass="20267">MIKVSSAYISDTNISHMAPYLYFISFIDSRNNGYLYVGETCERFGALGRLARHLSYENSQNRNGATFLNNIQKYGCISSFSVVKDLSILAVDLREYGMFDGDANRIKRMGLEFLVRSEMQAFSSDGAVVIPYEVISTAKKNKYSSKLEFEKIAKEIIKEIAEKIVFMTGNIKTSSEAAML</sequence>